<dbReference type="InterPro" id="IPR029058">
    <property type="entry name" value="AB_hydrolase_fold"/>
</dbReference>
<gene>
    <name evidence="3" type="ORF">FDT80_14375</name>
</gene>
<accession>A0A5S3PBL2</accession>
<dbReference type="InterPro" id="IPR013736">
    <property type="entry name" value="Xaa-Pro_dipept_C"/>
</dbReference>
<dbReference type="SUPFAM" id="SSF53474">
    <property type="entry name" value="alpha/beta-Hydrolases"/>
    <property type="match status" value="1"/>
</dbReference>
<keyword evidence="1 3" id="KW-0378">Hydrolase</keyword>
<dbReference type="Gene3D" id="1.10.3020.10">
    <property type="entry name" value="alpha-amino acid ester hydrolase ( Helical cap domain)"/>
    <property type="match status" value="1"/>
</dbReference>
<dbReference type="InterPro" id="IPR005674">
    <property type="entry name" value="CocE/Ser_esterase"/>
</dbReference>
<dbReference type="Pfam" id="PF02129">
    <property type="entry name" value="Peptidase_S15"/>
    <property type="match status" value="1"/>
</dbReference>
<dbReference type="InterPro" id="IPR000383">
    <property type="entry name" value="Xaa-Pro-like_dom"/>
</dbReference>
<dbReference type="Gene3D" id="3.40.50.1820">
    <property type="entry name" value="alpha/beta hydrolase"/>
    <property type="match status" value="1"/>
</dbReference>
<evidence type="ECO:0000259" key="2">
    <source>
        <dbReference type="SMART" id="SM00939"/>
    </source>
</evidence>
<name>A0A5S3PBL2_9RHOB</name>
<protein>
    <submittedName>
        <fullName evidence="3">CocE/NonD family hydrolase</fullName>
    </submittedName>
</protein>
<evidence type="ECO:0000256" key="1">
    <source>
        <dbReference type="ARBA" id="ARBA00022801"/>
    </source>
</evidence>
<comment type="caution">
    <text evidence="3">The sequence shown here is derived from an EMBL/GenBank/DDBJ whole genome shotgun (WGS) entry which is preliminary data.</text>
</comment>
<feature type="domain" description="Xaa-Pro dipeptidyl-peptidase C-terminal" evidence="2">
    <location>
        <begin position="345"/>
        <end position="589"/>
    </location>
</feature>
<proteinExistence type="predicted"/>
<dbReference type="InterPro" id="IPR008979">
    <property type="entry name" value="Galactose-bd-like_sf"/>
</dbReference>
<dbReference type="Gene3D" id="2.60.120.260">
    <property type="entry name" value="Galactose-binding domain-like"/>
    <property type="match status" value="1"/>
</dbReference>
<dbReference type="OrthoDB" id="9806163at2"/>
<dbReference type="Proteomes" id="UP000309550">
    <property type="component" value="Unassembled WGS sequence"/>
</dbReference>
<sequence length="595" mass="63578">MKRPIAIAAVVVAAAAVGLALGAPWRDLLGTARDVVAWQVQAGQPDHADAMIAMPDGVRLATDVYLPGETGRRPTVLMRLPYGKRSYGEVRFWVDQLTRRGFAVVAQDMRGRHASEGVFAPYPNAGRDGAATLDWIVAQPWSNGRVGTLGCSALGEAQLMLAAQGHPAHRAMVPIAAGGAIGSAGGNRDYFSVFEGGIFALATGAGWFGAQGGKTPARSGPHPIDPASTLDHLPIIDIVRQMRPDPTDYEAFLRNFDVPGYWRDAGYVTGKERFATPSLLVDTWHDPGIRSTLDLAETLARGGAPVSTIIAAGTHCGYLGSDGDTVVGDLAVSPETTFGFVDAIVGFLDHHLADGPAPQLPPLSYYSLVEDRWRSATRWPPQAATLTRLYLTGDAALSPARPTGPAAPRRLRSDPADPVPSIGGALCCTGDPEARSGPVFQNAIEGRDDLLLYSSEPLRAPLLVAGPIRARLRISADVPDTDVVLRLTDVDPEGRSLLVQEGALRLRYRDGFDRPRLMKPGEIYDVTIEIRDIAYLFRAGHRLRLHVAGSSFPRLARNLNTGGTNHSETAMTVANIAVHSDTAQASELILYALPD</sequence>
<evidence type="ECO:0000313" key="3">
    <source>
        <dbReference type="EMBL" id="TMM51053.1"/>
    </source>
</evidence>
<keyword evidence="4" id="KW-1185">Reference proteome</keyword>
<reference evidence="3 4" key="1">
    <citation type="submission" date="2019-05" db="EMBL/GenBank/DDBJ databases">
        <title>Sulfitobacter sabulilitoris sp. nov., isolated from a marine sand.</title>
        <authorList>
            <person name="Yoon J.-H."/>
        </authorList>
    </citation>
    <scope>NUCLEOTIDE SEQUENCE [LARGE SCALE GENOMIC DNA]</scope>
    <source>
        <strain evidence="3 4">HSMS-29</strain>
    </source>
</reference>
<dbReference type="RefSeq" id="WP_138663013.1">
    <property type="nucleotide sequence ID" value="NZ_VANS01000004.1"/>
</dbReference>
<dbReference type="AlphaFoldDB" id="A0A5S3PBL2"/>
<evidence type="ECO:0000313" key="4">
    <source>
        <dbReference type="Proteomes" id="UP000309550"/>
    </source>
</evidence>
<dbReference type="PANTHER" id="PTHR43056:SF10">
    <property type="entry name" value="COCE_NOND FAMILY, PUTATIVE (AFU_ORTHOLOGUE AFUA_7G00600)-RELATED"/>
    <property type="match status" value="1"/>
</dbReference>
<dbReference type="SUPFAM" id="SSF49785">
    <property type="entry name" value="Galactose-binding domain-like"/>
    <property type="match status" value="1"/>
</dbReference>
<dbReference type="Pfam" id="PF08530">
    <property type="entry name" value="PepX_C"/>
    <property type="match status" value="1"/>
</dbReference>
<dbReference type="SMART" id="SM00939">
    <property type="entry name" value="PepX_C"/>
    <property type="match status" value="1"/>
</dbReference>
<dbReference type="GO" id="GO:0008239">
    <property type="term" value="F:dipeptidyl-peptidase activity"/>
    <property type="evidence" value="ECO:0007669"/>
    <property type="project" value="InterPro"/>
</dbReference>
<organism evidence="3 4">
    <name type="scientific">Sulfitobacter sabulilitoris</name>
    <dbReference type="NCBI Taxonomy" id="2562655"/>
    <lineage>
        <taxon>Bacteria</taxon>
        <taxon>Pseudomonadati</taxon>
        <taxon>Pseudomonadota</taxon>
        <taxon>Alphaproteobacteria</taxon>
        <taxon>Rhodobacterales</taxon>
        <taxon>Roseobacteraceae</taxon>
        <taxon>Sulfitobacter</taxon>
    </lineage>
</organism>
<dbReference type="InterPro" id="IPR050585">
    <property type="entry name" value="Xaa-Pro_dipeptidyl-ppase/CocE"/>
</dbReference>
<dbReference type="NCBIfam" id="TIGR00976">
    <property type="entry name" value="CocE_NonD"/>
    <property type="match status" value="1"/>
</dbReference>
<dbReference type="PANTHER" id="PTHR43056">
    <property type="entry name" value="PEPTIDASE S9 PROLYL OLIGOPEPTIDASE"/>
    <property type="match status" value="1"/>
</dbReference>
<dbReference type="EMBL" id="VANS01000004">
    <property type="protein sequence ID" value="TMM51053.1"/>
    <property type="molecule type" value="Genomic_DNA"/>
</dbReference>